<keyword evidence="2" id="KW-0378">Hydrolase</keyword>
<dbReference type="InterPro" id="IPR050248">
    <property type="entry name" value="Polysacc_deacetylase_ArnD"/>
</dbReference>
<dbReference type="Gene3D" id="3.20.20.370">
    <property type="entry name" value="Glycoside hydrolase/deacetylase"/>
    <property type="match status" value="1"/>
</dbReference>
<dbReference type="Pfam" id="PF01522">
    <property type="entry name" value="Polysacc_deac_1"/>
    <property type="match status" value="1"/>
</dbReference>
<keyword evidence="2" id="KW-0326">Glycosidase</keyword>
<comment type="caution">
    <text evidence="2">The sequence shown here is derived from an EMBL/GenBank/DDBJ whole genome shotgun (WGS) entry which is preliminary data.</text>
</comment>
<organism evidence="2 3">
    <name type="scientific">Clostridium cylindrosporum DSM 605</name>
    <dbReference type="NCBI Taxonomy" id="1121307"/>
    <lineage>
        <taxon>Bacteria</taxon>
        <taxon>Bacillati</taxon>
        <taxon>Bacillota</taxon>
        <taxon>Clostridia</taxon>
        <taxon>Eubacteriales</taxon>
        <taxon>Clostridiaceae</taxon>
        <taxon>Clostridium</taxon>
    </lineage>
</organism>
<dbReference type="InterPro" id="IPR011330">
    <property type="entry name" value="Glyco_hydro/deAcase_b/a-brl"/>
</dbReference>
<reference evidence="2 3" key="1">
    <citation type="submission" date="2015-06" db="EMBL/GenBank/DDBJ databases">
        <title>Draft genome sequence of the purine-degrading Clostridium cylindrosporum HC-1 (DSM 605).</title>
        <authorList>
            <person name="Poehlein A."/>
            <person name="Schiel-Bengelsdorf B."/>
            <person name="Bengelsdorf F."/>
            <person name="Daniel R."/>
            <person name="Duerre P."/>
        </authorList>
    </citation>
    <scope>NUCLEOTIDE SEQUENCE [LARGE SCALE GENOMIC DNA]</scope>
    <source>
        <strain evidence="2 3">DSM 605</strain>
    </source>
</reference>
<dbReference type="GO" id="GO:0016810">
    <property type="term" value="F:hydrolase activity, acting on carbon-nitrogen (but not peptide) bonds"/>
    <property type="evidence" value="ECO:0007669"/>
    <property type="project" value="InterPro"/>
</dbReference>
<protein>
    <submittedName>
        <fullName evidence="2">Putative xylanase/chitin deacetylase</fullName>
    </submittedName>
</protein>
<keyword evidence="2" id="KW-0119">Carbohydrate metabolism</keyword>
<gene>
    <name evidence="2" type="ORF">CLCY_6c00100</name>
</gene>
<dbReference type="InterPro" id="IPR002509">
    <property type="entry name" value="NODB_dom"/>
</dbReference>
<evidence type="ECO:0000313" key="3">
    <source>
        <dbReference type="Proteomes" id="UP000036756"/>
    </source>
</evidence>
<dbReference type="PANTHER" id="PTHR10587">
    <property type="entry name" value="GLYCOSYL TRANSFERASE-RELATED"/>
    <property type="match status" value="1"/>
</dbReference>
<keyword evidence="2" id="KW-0624">Polysaccharide degradation</keyword>
<dbReference type="SUPFAM" id="SSF88713">
    <property type="entry name" value="Glycoside hydrolase/deacetylase"/>
    <property type="match status" value="1"/>
</dbReference>
<dbReference type="CDD" id="cd10944">
    <property type="entry name" value="CE4_SmPgdA_like"/>
    <property type="match status" value="1"/>
</dbReference>
<dbReference type="OrthoDB" id="258610at2"/>
<dbReference type="GO" id="GO:0016798">
    <property type="term" value="F:hydrolase activity, acting on glycosyl bonds"/>
    <property type="evidence" value="ECO:0007669"/>
    <property type="project" value="UniProtKB-KW"/>
</dbReference>
<accession>A0A0J8DFW8</accession>
<dbReference type="STRING" id="1121307.CLCY_6c00100"/>
<proteinExistence type="predicted"/>
<evidence type="ECO:0000313" key="2">
    <source>
        <dbReference type="EMBL" id="KMT23129.1"/>
    </source>
</evidence>
<dbReference type="Proteomes" id="UP000036756">
    <property type="component" value="Unassembled WGS sequence"/>
</dbReference>
<dbReference type="PANTHER" id="PTHR10587:SF125">
    <property type="entry name" value="POLYSACCHARIDE DEACETYLASE YHEN-RELATED"/>
    <property type="match status" value="1"/>
</dbReference>
<sequence>MRCLLSKKIIASLCVSLLLLISFISIIPKNSYAYSQNTNEKIIYLTFDDGPSKKVTEDVLDILQAYKVKATFFVVGEQFKGNESVLKRIHNEGHSLGLHSYTHNFSKLYNGNIVNQEFFIGEMLECQKELKEITGVESTILRFPGGSHKRLSDSLLDELNKHNLKVYDWTHSSEDAVNLKSPPCKLFKNSLKKIPSCKKAPGAILLMHCNGSNKNSVKALPLIIEHYQKEGYKFLTITPNTPVYHCE</sequence>
<dbReference type="RefSeq" id="WP_082141645.1">
    <property type="nucleotide sequence ID" value="NZ_LFVU01000002.1"/>
</dbReference>
<name>A0A0J8DFW8_CLOCY</name>
<keyword evidence="2" id="KW-0858">Xylan degradation</keyword>
<dbReference type="AlphaFoldDB" id="A0A0J8DFW8"/>
<dbReference type="PROSITE" id="PS51677">
    <property type="entry name" value="NODB"/>
    <property type="match status" value="1"/>
</dbReference>
<evidence type="ECO:0000259" key="1">
    <source>
        <dbReference type="PROSITE" id="PS51677"/>
    </source>
</evidence>
<feature type="domain" description="NodB homology" evidence="1">
    <location>
        <begin position="41"/>
        <end position="235"/>
    </location>
</feature>
<dbReference type="PATRIC" id="fig|1121307.3.peg.2139"/>
<dbReference type="GO" id="GO:0045493">
    <property type="term" value="P:xylan catabolic process"/>
    <property type="evidence" value="ECO:0007669"/>
    <property type="project" value="UniProtKB-KW"/>
</dbReference>
<keyword evidence="3" id="KW-1185">Reference proteome</keyword>
<dbReference type="EMBL" id="LFVU01000002">
    <property type="protein sequence ID" value="KMT23129.1"/>
    <property type="molecule type" value="Genomic_DNA"/>
</dbReference>